<evidence type="ECO:0000313" key="7">
    <source>
        <dbReference type="Proteomes" id="UP000269438"/>
    </source>
</evidence>
<keyword evidence="2 4" id="KW-0238">DNA-binding</keyword>
<evidence type="ECO:0000259" key="5">
    <source>
        <dbReference type="PROSITE" id="PS50977"/>
    </source>
</evidence>
<keyword evidence="7" id="KW-1185">Reference proteome</keyword>
<gene>
    <name evidence="6" type="ORF">D9V34_10190</name>
</gene>
<dbReference type="AlphaFoldDB" id="A0A3L7AQD1"/>
<dbReference type="EMBL" id="RCUY01000009">
    <property type="protein sequence ID" value="RLP82175.1"/>
    <property type="molecule type" value="Genomic_DNA"/>
</dbReference>
<name>A0A3L7AQD1_9MICO</name>
<evidence type="ECO:0000256" key="4">
    <source>
        <dbReference type="PROSITE-ProRule" id="PRU00335"/>
    </source>
</evidence>
<evidence type="ECO:0000256" key="1">
    <source>
        <dbReference type="ARBA" id="ARBA00023015"/>
    </source>
</evidence>
<feature type="domain" description="HTH tetR-type" evidence="5">
    <location>
        <begin position="10"/>
        <end position="70"/>
    </location>
</feature>
<evidence type="ECO:0000313" key="6">
    <source>
        <dbReference type="EMBL" id="RLP82175.1"/>
    </source>
</evidence>
<dbReference type="OrthoDB" id="6929199at2"/>
<dbReference type="GO" id="GO:0003677">
    <property type="term" value="F:DNA binding"/>
    <property type="evidence" value="ECO:0007669"/>
    <property type="project" value="UniProtKB-UniRule"/>
</dbReference>
<dbReference type="Pfam" id="PF00440">
    <property type="entry name" value="TetR_N"/>
    <property type="match status" value="1"/>
</dbReference>
<dbReference type="InterPro" id="IPR001647">
    <property type="entry name" value="HTH_TetR"/>
</dbReference>
<dbReference type="Gene3D" id="1.10.357.10">
    <property type="entry name" value="Tetracycline Repressor, domain 2"/>
    <property type="match status" value="1"/>
</dbReference>
<dbReference type="InterPro" id="IPR041583">
    <property type="entry name" value="TetR_C_31"/>
</dbReference>
<sequence length="188" mass="21525">MATTHRPKDPQRREKIIAATLDVIAEHGIAGTTHRRIAAAAEVPLGSMTYYFSGMEELLTEAFMLMATTVSRRYMEIMDAATTREEAREAVVEVITGDIWETPRTLTLSYELYAFSIKNERVREVIRHWMSQSRVAIGRHFDPMTTYALDAAVEGLTIHRSFQPEITRETVREIVDRLTREDEPPARL</sequence>
<keyword evidence="1" id="KW-0805">Transcription regulation</keyword>
<dbReference type="PROSITE" id="PS50977">
    <property type="entry name" value="HTH_TETR_2"/>
    <property type="match status" value="1"/>
</dbReference>
<proteinExistence type="predicted"/>
<dbReference type="Proteomes" id="UP000269438">
    <property type="component" value="Unassembled WGS sequence"/>
</dbReference>
<organism evidence="6 7">
    <name type="scientific">Mycetocola lacteus</name>
    <dbReference type="NCBI Taxonomy" id="76637"/>
    <lineage>
        <taxon>Bacteria</taxon>
        <taxon>Bacillati</taxon>
        <taxon>Actinomycetota</taxon>
        <taxon>Actinomycetes</taxon>
        <taxon>Micrococcales</taxon>
        <taxon>Microbacteriaceae</taxon>
        <taxon>Mycetocola</taxon>
    </lineage>
</organism>
<feature type="DNA-binding region" description="H-T-H motif" evidence="4">
    <location>
        <begin position="33"/>
        <end position="52"/>
    </location>
</feature>
<keyword evidence="3" id="KW-0804">Transcription</keyword>
<protein>
    <submittedName>
        <fullName evidence="6">TetR family transcriptional regulator</fullName>
    </submittedName>
</protein>
<dbReference type="PANTHER" id="PTHR47506">
    <property type="entry name" value="TRANSCRIPTIONAL REGULATORY PROTEIN"/>
    <property type="match status" value="1"/>
</dbReference>
<evidence type="ECO:0000256" key="3">
    <source>
        <dbReference type="ARBA" id="ARBA00023163"/>
    </source>
</evidence>
<dbReference type="InterPro" id="IPR036271">
    <property type="entry name" value="Tet_transcr_reg_TetR-rel_C_sf"/>
</dbReference>
<reference evidence="6 7" key="1">
    <citation type="submission" date="2018-10" db="EMBL/GenBank/DDBJ databases">
        <authorList>
            <person name="Li J."/>
        </authorList>
    </citation>
    <scope>NUCLEOTIDE SEQUENCE [LARGE SCALE GENOMIC DNA]</scope>
    <source>
        <strain evidence="6 7">JCM 11654</strain>
    </source>
</reference>
<dbReference type="SUPFAM" id="SSF48498">
    <property type="entry name" value="Tetracyclin repressor-like, C-terminal domain"/>
    <property type="match status" value="1"/>
</dbReference>
<dbReference type="Pfam" id="PF17940">
    <property type="entry name" value="TetR_C_31"/>
    <property type="match status" value="1"/>
</dbReference>
<accession>A0A3L7AQD1</accession>
<evidence type="ECO:0000256" key="2">
    <source>
        <dbReference type="ARBA" id="ARBA00023125"/>
    </source>
</evidence>
<dbReference type="PANTHER" id="PTHR47506:SF6">
    <property type="entry name" value="HTH-TYPE TRANSCRIPTIONAL REPRESSOR NEMR"/>
    <property type="match status" value="1"/>
</dbReference>
<dbReference type="SUPFAM" id="SSF46689">
    <property type="entry name" value="Homeodomain-like"/>
    <property type="match status" value="1"/>
</dbReference>
<comment type="caution">
    <text evidence="6">The sequence shown here is derived from an EMBL/GenBank/DDBJ whole genome shotgun (WGS) entry which is preliminary data.</text>
</comment>
<dbReference type="InterPro" id="IPR009057">
    <property type="entry name" value="Homeodomain-like_sf"/>
</dbReference>
<dbReference type="RefSeq" id="WP_121688719.1">
    <property type="nucleotide sequence ID" value="NZ_RCUY01000009.1"/>
</dbReference>